<proteinExistence type="predicted"/>
<protein>
    <submittedName>
        <fullName evidence="3">Tetratricopeptide repeat protein</fullName>
    </submittedName>
</protein>
<dbReference type="InterPro" id="IPR011990">
    <property type="entry name" value="TPR-like_helical_dom_sf"/>
</dbReference>
<dbReference type="Gene3D" id="1.25.40.10">
    <property type="entry name" value="Tetratricopeptide repeat domain"/>
    <property type="match status" value="1"/>
</dbReference>
<dbReference type="RefSeq" id="WP_210757649.1">
    <property type="nucleotide sequence ID" value="NZ_CP060139.1"/>
</dbReference>
<dbReference type="SUPFAM" id="SSF48452">
    <property type="entry name" value="TPR-like"/>
    <property type="match status" value="1"/>
</dbReference>
<evidence type="ECO:0000256" key="1">
    <source>
        <dbReference type="PROSITE-ProRule" id="PRU00339"/>
    </source>
</evidence>
<reference evidence="3 4" key="1">
    <citation type="submission" date="2020-08" db="EMBL/GenBank/DDBJ databases">
        <title>Croceimicrobium hydrocarbonivorans gen. nov., sp. nov., a novel marine bacterium isolated from a bacterial consortium that degrades polyethylene terephthalate.</title>
        <authorList>
            <person name="Liu R."/>
        </authorList>
    </citation>
    <scope>NUCLEOTIDE SEQUENCE [LARGE SCALE GENOMIC DNA]</scope>
    <source>
        <strain evidence="3 4">A20-9</strain>
    </source>
</reference>
<dbReference type="AlphaFoldDB" id="A0A7H0VBL5"/>
<dbReference type="EMBL" id="CP060139">
    <property type="protein sequence ID" value="QNR23113.1"/>
    <property type="molecule type" value="Genomic_DNA"/>
</dbReference>
<dbReference type="KEGG" id="chyd:H4K34_12085"/>
<organism evidence="3 4">
    <name type="scientific">Croceimicrobium hydrocarbonivorans</name>
    <dbReference type="NCBI Taxonomy" id="2761580"/>
    <lineage>
        <taxon>Bacteria</taxon>
        <taxon>Pseudomonadati</taxon>
        <taxon>Bacteroidota</taxon>
        <taxon>Flavobacteriia</taxon>
        <taxon>Flavobacteriales</taxon>
        <taxon>Owenweeksiaceae</taxon>
        <taxon>Croceimicrobium</taxon>
    </lineage>
</organism>
<feature type="repeat" description="TPR" evidence="1">
    <location>
        <begin position="89"/>
        <end position="122"/>
    </location>
</feature>
<dbReference type="SMART" id="SM00028">
    <property type="entry name" value="TPR"/>
    <property type="match status" value="2"/>
</dbReference>
<name>A0A7H0VBL5_9FLAO</name>
<feature type="region of interest" description="Disordered" evidence="2">
    <location>
        <begin position="29"/>
        <end position="49"/>
    </location>
</feature>
<keyword evidence="4" id="KW-1185">Reference proteome</keyword>
<dbReference type="Proteomes" id="UP000516305">
    <property type="component" value="Chromosome"/>
</dbReference>
<evidence type="ECO:0000313" key="3">
    <source>
        <dbReference type="EMBL" id="QNR23113.1"/>
    </source>
</evidence>
<sequence length="172" mass="18131">MKTGPAILTLAGIVLIAAFMLMPSSPEGTASVAEEADHAHETTQSESDALSVGDSIIKDAISKLESGEVAPMIAIRSILNVAEQNPENSYAQFALGELGLQSGQFDKAIARFENVLKLDSQNGEAHLLLARARLALGDSTAAIDGLKKALETLSNKETRKAIETEMASINPN</sequence>
<dbReference type="Pfam" id="PF14559">
    <property type="entry name" value="TPR_19"/>
    <property type="match status" value="1"/>
</dbReference>
<evidence type="ECO:0000256" key="2">
    <source>
        <dbReference type="SAM" id="MobiDB-lite"/>
    </source>
</evidence>
<gene>
    <name evidence="3" type="ORF">H4K34_12085</name>
</gene>
<evidence type="ECO:0000313" key="4">
    <source>
        <dbReference type="Proteomes" id="UP000516305"/>
    </source>
</evidence>
<keyword evidence="1" id="KW-0802">TPR repeat</keyword>
<dbReference type="PROSITE" id="PS50005">
    <property type="entry name" value="TPR"/>
    <property type="match status" value="1"/>
</dbReference>
<dbReference type="InterPro" id="IPR019734">
    <property type="entry name" value="TPR_rpt"/>
</dbReference>
<accession>A0A7H0VBL5</accession>